<reference evidence="2" key="1">
    <citation type="journal article" date="2019" name="Int. J. Syst. Evol. Microbiol.">
        <title>The Global Catalogue of Microorganisms (GCM) 10K type strain sequencing project: providing services to taxonomists for standard genome sequencing and annotation.</title>
        <authorList>
            <consortium name="The Broad Institute Genomics Platform"/>
            <consortium name="The Broad Institute Genome Sequencing Center for Infectious Disease"/>
            <person name="Wu L."/>
            <person name="Ma J."/>
        </authorList>
    </citation>
    <scope>NUCLEOTIDE SEQUENCE [LARGE SCALE GENOMIC DNA]</scope>
    <source>
        <strain evidence="2">KACC 12507</strain>
    </source>
</reference>
<evidence type="ECO:0000313" key="1">
    <source>
        <dbReference type="EMBL" id="MFC4700801.1"/>
    </source>
</evidence>
<dbReference type="EMBL" id="JBHSGU010000005">
    <property type="protein sequence ID" value="MFC4700801.1"/>
    <property type="molecule type" value="Genomic_DNA"/>
</dbReference>
<name>A0ABV9LY52_9ALTE</name>
<sequence length="562" mass="64765">METVNDSELILKLNNGVSQFRTIDFARLRYRGVPGKKRCDLKTAKLLNRDNTVRRWFAFFKNTNDYRDTTKISYFNELIKYVRVCDLERIDFESEVAIVVFERHLVEQVRLGKINVNSARKSYAATKNLMTRVVETSEAWFSQYALFRADYNPTRSYSDKELAALLRVLHALFKCLHRGIFDNSHVNQHIGCKTIQFVYEGTLVDITSPLTKYFCCAFFLFSYFTCGNSTTILNVTTNKKNETDDILFEHSVLKARANKYVCISIGDNGTLDVPKYALSFFRKLLQASLKCSAAQHLFFKEKKGEIKPLEYTDVANFSAWLQQAFELKTDDNKKLKPLNTKFRASGSMRYFNATGSEIKTAFFLGNTPQVLKRHYSTGNKNENDSQLKSAALTLENAVRCSDIETAKHKTRSDMDVEVLPYEDFLAKYSSSSAQKTPLGTGCKSPFSEQVEKYRRKMNSLGDETFAQSLSCADLTNCFFCKNQVIIETIEDIWCLLSYRETIKESRQNHLSNSQFDKNYSELLEQIDSILFSVSSVTRRNAEKKLLSFGRHPLWSDELNQFY</sequence>
<protein>
    <submittedName>
        <fullName evidence="1">Uncharacterized protein</fullName>
    </submittedName>
</protein>
<dbReference type="Proteomes" id="UP001595897">
    <property type="component" value="Unassembled WGS sequence"/>
</dbReference>
<gene>
    <name evidence="1" type="ORF">ACFO4O_11575</name>
</gene>
<proteinExistence type="predicted"/>
<dbReference type="RefSeq" id="WP_382408669.1">
    <property type="nucleotide sequence ID" value="NZ_JBHSGU010000005.1"/>
</dbReference>
<accession>A0ABV9LY52</accession>
<evidence type="ECO:0000313" key="2">
    <source>
        <dbReference type="Proteomes" id="UP001595897"/>
    </source>
</evidence>
<organism evidence="1 2">
    <name type="scientific">Glaciecola siphonariae</name>
    <dbReference type="NCBI Taxonomy" id="521012"/>
    <lineage>
        <taxon>Bacteria</taxon>
        <taxon>Pseudomonadati</taxon>
        <taxon>Pseudomonadota</taxon>
        <taxon>Gammaproteobacteria</taxon>
        <taxon>Alteromonadales</taxon>
        <taxon>Alteromonadaceae</taxon>
        <taxon>Glaciecola</taxon>
    </lineage>
</organism>
<keyword evidence="2" id="KW-1185">Reference proteome</keyword>
<comment type="caution">
    <text evidence="1">The sequence shown here is derived from an EMBL/GenBank/DDBJ whole genome shotgun (WGS) entry which is preliminary data.</text>
</comment>